<name>A0A9P5LKP3_9HYPO</name>
<dbReference type="Proteomes" id="UP000722485">
    <property type="component" value="Unassembled WGS sequence"/>
</dbReference>
<keyword evidence="4" id="KW-1185">Reference proteome</keyword>
<dbReference type="SUPFAM" id="SSF53474">
    <property type="entry name" value="alpha/beta-Hydrolases"/>
    <property type="match status" value="1"/>
</dbReference>
<comment type="caution">
    <text evidence="3">The sequence shown here is derived from an EMBL/GenBank/DDBJ whole genome shotgun (WGS) entry which is preliminary data.</text>
</comment>
<reference evidence="3" key="1">
    <citation type="submission" date="2020-03" db="EMBL/GenBank/DDBJ databases">
        <title>Draft Genome Sequence of Cylindrodendrum hubeiense.</title>
        <authorList>
            <person name="Buettner E."/>
            <person name="Kellner H."/>
        </authorList>
    </citation>
    <scope>NUCLEOTIDE SEQUENCE</scope>
    <source>
        <strain evidence="3">IHI 201604</strain>
    </source>
</reference>
<dbReference type="Pfam" id="PF07859">
    <property type="entry name" value="Abhydrolase_3"/>
    <property type="match status" value="1"/>
</dbReference>
<feature type="domain" description="Alpha/beta hydrolase fold-3" evidence="2">
    <location>
        <begin position="88"/>
        <end position="299"/>
    </location>
</feature>
<gene>
    <name evidence="3" type="ORF">G7Z17_g2812</name>
</gene>
<dbReference type="AlphaFoldDB" id="A0A9P5LKP3"/>
<sequence length="323" mass="34775">MTGLAYDPEYAKVIEPFANSPRSAPPSTALEMRPGTDLFLSSFMPKFVPGGKVQQTIFTIKSYDGAELRLYRLATPEHIAASTPQPAVLATHGGGLAAGSAEVSLGMYAQDVLNGDRPVFAIGYRLAPEHPAPTAAEDAFAAFKYLSEHAKELNIDPARIAVKGESAGGTHAAAVALIARDREFSPAPAKLIMVYPMLDDRTNPPADSGFLKLASWSPHQNKLGWGAYIGEDNVGKPDANIPAYAVPARAKSLKGLPSTYIDIGSLDLFRDESLEFAQRLMREDVEVEFHLFPGVPHAFDLVAPGTKWQLRALEARTAALKSF</sequence>
<evidence type="ECO:0000313" key="3">
    <source>
        <dbReference type="EMBL" id="KAF7554633.1"/>
    </source>
</evidence>
<protein>
    <recommendedName>
        <fullName evidence="2">Alpha/beta hydrolase fold-3 domain-containing protein</fullName>
    </recommendedName>
</protein>
<keyword evidence="1" id="KW-0378">Hydrolase</keyword>
<dbReference type="OrthoDB" id="408631at2759"/>
<dbReference type="InterPro" id="IPR050300">
    <property type="entry name" value="GDXG_lipolytic_enzyme"/>
</dbReference>
<evidence type="ECO:0000313" key="4">
    <source>
        <dbReference type="Proteomes" id="UP000722485"/>
    </source>
</evidence>
<dbReference type="Gene3D" id="3.40.50.1820">
    <property type="entry name" value="alpha/beta hydrolase"/>
    <property type="match status" value="1"/>
</dbReference>
<accession>A0A9P5LKP3</accession>
<dbReference type="PANTHER" id="PTHR48081:SF8">
    <property type="entry name" value="ALPHA_BETA HYDROLASE FOLD-3 DOMAIN-CONTAINING PROTEIN-RELATED"/>
    <property type="match status" value="1"/>
</dbReference>
<dbReference type="PANTHER" id="PTHR48081">
    <property type="entry name" value="AB HYDROLASE SUPERFAMILY PROTEIN C4A8.06C"/>
    <property type="match status" value="1"/>
</dbReference>
<proteinExistence type="predicted"/>
<dbReference type="EMBL" id="JAANBB010000030">
    <property type="protein sequence ID" value="KAF7554633.1"/>
    <property type="molecule type" value="Genomic_DNA"/>
</dbReference>
<dbReference type="InterPro" id="IPR029058">
    <property type="entry name" value="AB_hydrolase_fold"/>
</dbReference>
<dbReference type="InterPro" id="IPR013094">
    <property type="entry name" value="AB_hydrolase_3"/>
</dbReference>
<dbReference type="GO" id="GO:0016787">
    <property type="term" value="F:hydrolase activity"/>
    <property type="evidence" value="ECO:0007669"/>
    <property type="project" value="UniProtKB-KW"/>
</dbReference>
<evidence type="ECO:0000259" key="2">
    <source>
        <dbReference type="Pfam" id="PF07859"/>
    </source>
</evidence>
<evidence type="ECO:0000256" key="1">
    <source>
        <dbReference type="ARBA" id="ARBA00022801"/>
    </source>
</evidence>
<organism evidence="3 4">
    <name type="scientific">Cylindrodendrum hubeiense</name>
    <dbReference type="NCBI Taxonomy" id="595255"/>
    <lineage>
        <taxon>Eukaryota</taxon>
        <taxon>Fungi</taxon>
        <taxon>Dikarya</taxon>
        <taxon>Ascomycota</taxon>
        <taxon>Pezizomycotina</taxon>
        <taxon>Sordariomycetes</taxon>
        <taxon>Hypocreomycetidae</taxon>
        <taxon>Hypocreales</taxon>
        <taxon>Nectriaceae</taxon>
        <taxon>Cylindrodendrum</taxon>
    </lineage>
</organism>